<dbReference type="AlphaFoldDB" id="A0A382JBG0"/>
<dbReference type="GO" id="GO:0004765">
    <property type="term" value="F:shikimate kinase activity"/>
    <property type="evidence" value="ECO:0007669"/>
    <property type="project" value="TreeGrafter"/>
</dbReference>
<evidence type="ECO:0008006" key="6">
    <source>
        <dbReference type="Google" id="ProtNLM"/>
    </source>
</evidence>
<dbReference type="InterPro" id="IPR001977">
    <property type="entry name" value="Depp_CoAkinase"/>
</dbReference>
<dbReference type="InterPro" id="IPR027417">
    <property type="entry name" value="P-loop_NTPase"/>
</dbReference>
<organism evidence="5">
    <name type="scientific">marine metagenome</name>
    <dbReference type="NCBI Taxonomy" id="408172"/>
    <lineage>
        <taxon>unclassified sequences</taxon>
        <taxon>metagenomes</taxon>
        <taxon>ecological metagenomes</taxon>
    </lineage>
</organism>
<name>A0A382JBG0_9ZZZZ</name>
<dbReference type="Pfam" id="PF01202">
    <property type="entry name" value="SKI"/>
    <property type="match status" value="1"/>
</dbReference>
<evidence type="ECO:0000313" key="5">
    <source>
        <dbReference type="EMBL" id="SVC09574.1"/>
    </source>
</evidence>
<evidence type="ECO:0000256" key="1">
    <source>
        <dbReference type="ARBA" id="ARBA00022605"/>
    </source>
</evidence>
<gene>
    <name evidence="5" type="ORF">METZ01_LOCUS262428</name>
</gene>
<dbReference type="GO" id="GO:0015937">
    <property type="term" value="P:coenzyme A biosynthetic process"/>
    <property type="evidence" value="ECO:0007669"/>
    <property type="project" value="InterPro"/>
</dbReference>
<dbReference type="EMBL" id="UINC01073298">
    <property type="protein sequence ID" value="SVC09574.1"/>
    <property type="molecule type" value="Genomic_DNA"/>
</dbReference>
<proteinExistence type="predicted"/>
<keyword evidence="1" id="KW-0028">Amino-acid biosynthesis</keyword>
<dbReference type="PANTHER" id="PTHR21087">
    <property type="entry name" value="SHIKIMATE KINASE"/>
    <property type="match status" value="1"/>
</dbReference>
<dbReference type="GO" id="GO:0009073">
    <property type="term" value="P:aromatic amino acid family biosynthetic process"/>
    <property type="evidence" value="ECO:0007669"/>
    <property type="project" value="UniProtKB-KW"/>
</dbReference>
<feature type="non-terminal residue" evidence="5">
    <location>
        <position position="39"/>
    </location>
</feature>
<keyword evidence="3" id="KW-0067">ATP-binding</keyword>
<dbReference type="PRINTS" id="PR01100">
    <property type="entry name" value="SHIKIMTKNASE"/>
</dbReference>
<evidence type="ECO:0000256" key="4">
    <source>
        <dbReference type="ARBA" id="ARBA00023141"/>
    </source>
</evidence>
<dbReference type="GO" id="GO:0005829">
    <property type="term" value="C:cytosol"/>
    <property type="evidence" value="ECO:0007669"/>
    <property type="project" value="TreeGrafter"/>
</dbReference>
<dbReference type="GO" id="GO:0004140">
    <property type="term" value="F:dephospho-CoA kinase activity"/>
    <property type="evidence" value="ECO:0007669"/>
    <property type="project" value="InterPro"/>
</dbReference>
<keyword evidence="4" id="KW-0057">Aromatic amino acid biosynthesis</keyword>
<dbReference type="Gene3D" id="3.40.50.300">
    <property type="entry name" value="P-loop containing nucleotide triphosphate hydrolases"/>
    <property type="match status" value="1"/>
</dbReference>
<sequence>MSRANKRTIFLIGMMGSGKTTIGKILAEHLGWKFDDSDH</sequence>
<dbReference type="SUPFAM" id="SSF52540">
    <property type="entry name" value="P-loop containing nucleoside triphosphate hydrolases"/>
    <property type="match status" value="1"/>
</dbReference>
<dbReference type="GO" id="GO:0009507">
    <property type="term" value="C:chloroplast"/>
    <property type="evidence" value="ECO:0007669"/>
    <property type="project" value="TreeGrafter"/>
</dbReference>
<dbReference type="PANTHER" id="PTHR21087:SF16">
    <property type="entry name" value="SHIKIMATE KINASE 1, CHLOROPLASTIC"/>
    <property type="match status" value="1"/>
</dbReference>
<evidence type="ECO:0000256" key="3">
    <source>
        <dbReference type="ARBA" id="ARBA00022840"/>
    </source>
</evidence>
<dbReference type="PROSITE" id="PS51219">
    <property type="entry name" value="DPCK"/>
    <property type="match status" value="1"/>
</dbReference>
<dbReference type="GO" id="GO:0005524">
    <property type="term" value="F:ATP binding"/>
    <property type="evidence" value="ECO:0007669"/>
    <property type="project" value="UniProtKB-KW"/>
</dbReference>
<dbReference type="InterPro" id="IPR031322">
    <property type="entry name" value="Shikimate/glucono_kinase"/>
</dbReference>
<accession>A0A382JBG0</accession>
<keyword evidence="2" id="KW-0547">Nucleotide-binding</keyword>
<dbReference type="GO" id="GO:0008652">
    <property type="term" value="P:amino acid biosynthetic process"/>
    <property type="evidence" value="ECO:0007669"/>
    <property type="project" value="UniProtKB-KW"/>
</dbReference>
<reference evidence="5" key="1">
    <citation type="submission" date="2018-05" db="EMBL/GenBank/DDBJ databases">
        <authorList>
            <person name="Lanie J.A."/>
            <person name="Ng W.-L."/>
            <person name="Kazmierczak K.M."/>
            <person name="Andrzejewski T.M."/>
            <person name="Davidsen T.M."/>
            <person name="Wayne K.J."/>
            <person name="Tettelin H."/>
            <person name="Glass J.I."/>
            <person name="Rusch D."/>
            <person name="Podicherti R."/>
            <person name="Tsui H.-C.T."/>
            <person name="Winkler M.E."/>
        </authorList>
    </citation>
    <scope>NUCLEOTIDE SEQUENCE</scope>
</reference>
<evidence type="ECO:0000256" key="2">
    <source>
        <dbReference type="ARBA" id="ARBA00022741"/>
    </source>
</evidence>
<protein>
    <recommendedName>
        <fullName evidence="6">Shikimate kinase</fullName>
    </recommendedName>
</protein>